<comment type="caution">
    <text evidence="1">The sequence shown here is derived from an EMBL/GenBank/DDBJ whole genome shotgun (WGS) entry which is preliminary data.</text>
</comment>
<accession>A0A8T3BZS9</accession>
<reference evidence="1" key="1">
    <citation type="journal article" date="2022" name="Front. Genet.">
        <title>Chromosome-Scale Assembly of the Dendrobium nobile Genome Provides Insights Into the Molecular Mechanism of the Biosynthesis of the Medicinal Active Ingredient of Dendrobium.</title>
        <authorList>
            <person name="Xu Q."/>
            <person name="Niu S.-C."/>
            <person name="Li K.-L."/>
            <person name="Zheng P.-J."/>
            <person name="Zhang X.-J."/>
            <person name="Jia Y."/>
            <person name="Liu Y."/>
            <person name="Niu Y.-X."/>
            <person name="Yu L.-H."/>
            <person name="Chen D.-F."/>
            <person name="Zhang G.-Q."/>
        </authorList>
    </citation>
    <scope>NUCLEOTIDE SEQUENCE</scope>
    <source>
        <tissue evidence="1">Leaf</tissue>
    </source>
</reference>
<organism evidence="1 2">
    <name type="scientific">Dendrobium nobile</name>
    <name type="common">Orchid</name>
    <dbReference type="NCBI Taxonomy" id="94219"/>
    <lineage>
        <taxon>Eukaryota</taxon>
        <taxon>Viridiplantae</taxon>
        <taxon>Streptophyta</taxon>
        <taxon>Embryophyta</taxon>
        <taxon>Tracheophyta</taxon>
        <taxon>Spermatophyta</taxon>
        <taxon>Magnoliopsida</taxon>
        <taxon>Liliopsida</taxon>
        <taxon>Asparagales</taxon>
        <taxon>Orchidaceae</taxon>
        <taxon>Epidendroideae</taxon>
        <taxon>Malaxideae</taxon>
        <taxon>Dendrobiinae</taxon>
        <taxon>Dendrobium</taxon>
    </lineage>
</organism>
<dbReference type="Proteomes" id="UP000829196">
    <property type="component" value="Unassembled WGS sequence"/>
</dbReference>
<sequence length="50" mass="5694">MMVIVMNYNAVGLSSKAEISLMKMRKTGILLGELPKELYFQGALYENSFY</sequence>
<evidence type="ECO:0000313" key="1">
    <source>
        <dbReference type="EMBL" id="KAI0524816.1"/>
    </source>
</evidence>
<protein>
    <submittedName>
        <fullName evidence="1">Uncharacterized protein</fullName>
    </submittedName>
</protein>
<name>A0A8T3BZS9_DENNO</name>
<keyword evidence="2" id="KW-1185">Reference proteome</keyword>
<proteinExistence type="predicted"/>
<dbReference type="EMBL" id="JAGYWB010000004">
    <property type="protein sequence ID" value="KAI0524816.1"/>
    <property type="molecule type" value="Genomic_DNA"/>
</dbReference>
<dbReference type="AlphaFoldDB" id="A0A8T3BZS9"/>
<evidence type="ECO:0000313" key="2">
    <source>
        <dbReference type="Proteomes" id="UP000829196"/>
    </source>
</evidence>
<gene>
    <name evidence="1" type="ORF">KFK09_004204</name>
</gene>